<dbReference type="Gene3D" id="1.10.260.40">
    <property type="entry name" value="lambda repressor-like DNA-binding domains"/>
    <property type="match status" value="1"/>
</dbReference>
<keyword evidence="2" id="KW-0805">Transcription regulation</keyword>
<evidence type="ECO:0000313" key="7">
    <source>
        <dbReference type="Proteomes" id="UP000295763"/>
    </source>
</evidence>
<evidence type="ECO:0000256" key="4">
    <source>
        <dbReference type="ARBA" id="ARBA00023163"/>
    </source>
</evidence>
<evidence type="ECO:0000259" key="5">
    <source>
        <dbReference type="PROSITE" id="PS50932"/>
    </source>
</evidence>
<dbReference type="Pfam" id="PF00356">
    <property type="entry name" value="LacI"/>
    <property type="match status" value="1"/>
</dbReference>
<keyword evidence="3" id="KW-0238">DNA-binding</keyword>
<evidence type="ECO:0000313" key="6">
    <source>
        <dbReference type="EMBL" id="TCP95393.1"/>
    </source>
</evidence>
<keyword evidence="7" id="KW-1185">Reference proteome</keyword>
<dbReference type="PROSITE" id="PS00356">
    <property type="entry name" value="HTH_LACI_1"/>
    <property type="match status" value="1"/>
</dbReference>
<dbReference type="GO" id="GO:0000976">
    <property type="term" value="F:transcription cis-regulatory region binding"/>
    <property type="evidence" value="ECO:0007669"/>
    <property type="project" value="TreeGrafter"/>
</dbReference>
<dbReference type="FunFam" id="1.10.260.40:FF:000008">
    <property type="entry name" value="Fructose repressor (Catabolite repressor/activator)"/>
    <property type="match status" value="1"/>
</dbReference>
<dbReference type="GO" id="GO:0003700">
    <property type="term" value="F:DNA-binding transcription factor activity"/>
    <property type="evidence" value="ECO:0007669"/>
    <property type="project" value="TreeGrafter"/>
</dbReference>
<dbReference type="InterPro" id="IPR028082">
    <property type="entry name" value="Peripla_BP_I"/>
</dbReference>
<dbReference type="SUPFAM" id="SSF53822">
    <property type="entry name" value="Periplasmic binding protein-like I"/>
    <property type="match status" value="1"/>
</dbReference>
<gene>
    <name evidence="6" type="ORF">EDC44_10988</name>
</gene>
<sequence>MKLADLAKLAGVSRTTASYVVNGKAKQYRVSDKTIEKVTALIREHHFKPNAVAASLRAGKTNTIGLIIPDFENTSYAKIAHQLEVRFRELGYQLIITCSNDDADCEMACARQLQLRQVDALIISTVLTDDSTFYQNYHLPLIGFDRHLPAEHGVNLQMNDEADAYALAQQLNQQTVNRILFIGAMPSLPTSKAREKGFLNGIADKMTVDKCYTEYFRKEDASQLFEQWLEHNELPEVIFTTSFTLLHGVLTSLIKRFRHIPPNIVFATFGNHEMLDLLTNKVIAAEQIHEQIADHLLKLVLAKLTKQRGKKVIEQPAISRELILRN</sequence>
<accession>A0A4V2T1Y7</accession>
<dbReference type="PANTHER" id="PTHR30146:SF45">
    <property type="entry name" value="CATABOLITE REPRESSOR_ACTIVATOR"/>
    <property type="match status" value="1"/>
</dbReference>
<keyword evidence="4" id="KW-0804">Transcription</keyword>
<name>A0A4V2T1Y7_9PAST</name>
<dbReference type="AlphaFoldDB" id="A0A4V2T1Y7"/>
<dbReference type="OrthoDB" id="7055227at2"/>
<dbReference type="Proteomes" id="UP000295763">
    <property type="component" value="Unassembled WGS sequence"/>
</dbReference>
<evidence type="ECO:0000256" key="1">
    <source>
        <dbReference type="ARBA" id="ARBA00022491"/>
    </source>
</evidence>
<dbReference type="SUPFAM" id="SSF47413">
    <property type="entry name" value="lambda repressor-like DNA-binding domains"/>
    <property type="match status" value="1"/>
</dbReference>
<dbReference type="Gene3D" id="3.40.50.2300">
    <property type="match status" value="2"/>
</dbReference>
<feature type="domain" description="HTH lacI-type" evidence="5">
    <location>
        <begin position="1"/>
        <end position="58"/>
    </location>
</feature>
<dbReference type="EMBL" id="SLYB01000009">
    <property type="protein sequence ID" value="TCP95393.1"/>
    <property type="molecule type" value="Genomic_DNA"/>
</dbReference>
<comment type="caution">
    <text evidence="6">The sequence shown here is derived from an EMBL/GenBank/DDBJ whole genome shotgun (WGS) entry which is preliminary data.</text>
</comment>
<evidence type="ECO:0000256" key="2">
    <source>
        <dbReference type="ARBA" id="ARBA00023015"/>
    </source>
</evidence>
<dbReference type="InterPro" id="IPR001761">
    <property type="entry name" value="Peripla_BP/Lac1_sug-bd_dom"/>
</dbReference>
<reference evidence="6 7" key="1">
    <citation type="submission" date="2019-03" db="EMBL/GenBank/DDBJ databases">
        <title>Genomic Encyclopedia of Type Strains, Phase IV (KMG-IV): sequencing the most valuable type-strain genomes for metagenomic binning, comparative biology and taxonomic classification.</title>
        <authorList>
            <person name="Goeker M."/>
        </authorList>
    </citation>
    <scope>NUCLEOTIDE SEQUENCE [LARGE SCALE GENOMIC DNA]</scope>
    <source>
        <strain evidence="6 7">DSM 28404</strain>
    </source>
</reference>
<dbReference type="NCBIfam" id="NF008452">
    <property type="entry name" value="PRK11303.1"/>
    <property type="match status" value="1"/>
</dbReference>
<proteinExistence type="predicted"/>
<keyword evidence="1" id="KW-0678">Repressor</keyword>
<evidence type="ECO:0000256" key="3">
    <source>
        <dbReference type="ARBA" id="ARBA00023125"/>
    </source>
</evidence>
<dbReference type="Pfam" id="PF00532">
    <property type="entry name" value="Peripla_BP_1"/>
    <property type="match status" value="1"/>
</dbReference>
<protein>
    <submittedName>
        <fullName evidence="6">LacI family transcriptional regulator</fullName>
    </submittedName>
</protein>
<dbReference type="PROSITE" id="PS50932">
    <property type="entry name" value="HTH_LACI_2"/>
    <property type="match status" value="1"/>
</dbReference>
<dbReference type="SMART" id="SM00354">
    <property type="entry name" value="HTH_LACI"/>
    <property type="match status" value="1"/>
</dbReference>
<dbReference type="RefSeq" id="WP_131976406.1">
    <property type="nucleotide sequence ID" value="NZ_SLYB01000009.1"/>
</dbReference>
<dbReference type="InterPro" id="IPR000843">
    <property type="entry name" value="HTH_LacI"/>
</dbReference>
<dbReference type="PANTHER" id="PTHR30146">
    <property type="entry name" value="LACI-RELATED TRANSCRIPTIONAL REPRESSOR"/>
    <property type="match status" value="1"/>
</dbReference>
<dbReference type="InterPro" id="IPR010982">
    <property type="entry name" value="Lambda_DNA-bd_dom_sf"/>
</dbReference>
<organism evidence="6 7">
    <name type="scientific">Cricetibacter osteomyelitidis</name>
    <dbReference type="NCBI Taxonomy" id="1521931"/>
    <lineage>
        <taxon>Bacteria</taxon>
        <taxon>Pseudomonadati</taxon>
        <taxon>Pseudomonadota</taxon>
        <taxon>Gammaproteobacteria</taxon>
        <taxon>Pasteurellales</taxon>
        <taxon>Pasteurellaceae</taxon>
        <taxon>Cricetibacter</taxon>
    </lineage>
</organism>